<dbReference type="Proteomes" id="UP000604765">
    <property type="component" value="Unassembled WGS sequence"/>
</dbReference>
<feature type="domain" description="HTH LytTR-type" evidence="1">
    <location>
        <begin position="47"/>
        <end position="151"/>
    </location>
</feature>
<dbReference type="PROSITE" id="PS50930">
    <property type="entry name" value="HTH_LYTTR"/>
    <property type="match status" value="1"/>
</dbReference>
<sequence length="151" mass="16776">MKIHFQKNEQLADDEIDITLAAASKSLKVDELIAYLQKFDSMPPTIIPIKSVDQVVLVKPQDIELIDVSGSTLLIYANQTVIETKGRLYAFVEKLKNPNFVQVSKHAVININHLKSLEDSFAGAMTAVLAGNVKTSISRKYLSLLEHRLGL</sequence>
<dbReference type="PANTHER" id="PTHR37299:SF1">
    <property type="entry name" value="STAGE 0 SPORULATION PROTEIN A HOMOLOG"/>
    <property type="match status" value="1"/>
</dbReference>
<evidence type="ECO:0000313" key="2">
    <source>
        <dbReference type="EMBL" id="GHP13644.1"/>
    </source>
</evidence>
<protein>
    <submittedName>
        <fullName evidence="2">LytTR family transcriptional regulator</fullName>
    </submittedName>
</protein>
<organism evidence="2 3">
    <name type="scientific">Lentilactobacillus fungorum</name>
    <dbReference type="NCBI Taxonomy" id="2201250"/>
    <lineage>
        <taxon>Bacteria</taxon>
        <taxon>Bacillati</taxon>
        <taxon>Bacillota</taxon>
        <taxon>Bacilli</taxon>
        <taxon>Lactobacillales</taxon>
        <taxon>Lactobacillaceae</taxon>
        <taxon>Lentilactobacillus</taxon>
    </lineage>
</organism>
<evidence type="ECO:0000313" key="3">
    <source>
        <dbReference type="Proteomes" id="UP000604765"/>
    </source>
</evidence>
<dbReference type="Pfam" id="PF04397">
    <property type="entry name" value="LytTR"/>
    <property type="match status" value="1"/>
</dbReference>
<accession>A0ABQ3W1U9</accession>
<dbReference type="RefSeq" id="WP_203629678.1">
    <property type="nucleotide sequence ID" value="NZ_BNJR01000010.1"/>
</dbReference>
<evidence type="ECO:0000259" key="1">
    <source>
        <dbReference type="PROSITE" id="PS50930"/>
    </source>
</evidence>
<dbReference type="EMBL" id="BNJR01000010">
    <property type="protein sequence ID" value="GHP13644.1"/>
    <property type="molecule type" value="Genomic_DNA"/>
</dbReference>
<dbReference type="PANTHER" id="PTHR37299">
    <property type="entry name" value="TRANSCRIPTIONAL REGULATOR-RELATED"/>
    <property type="match status" value="1"/>
</dbReference>
<gene>
    <name evidence="2" type="ORF">YK48G_10690</name>
</gene>
<dbReference type="SMART" id="SM00850">
    <property type="entry name" value="LytTR"/>
    <property type="match status" value="1"/>
</dbReference>
<dbReference type="InterPro" id="IPR007492">
    <property type="entry name" value="LytTR_DNA-bd_dom"/>
</dbReference>
<proteinExistence type="predicted"/>
<comment type="caution">
    <text evidence="2">The sequence shown here is derived from an EMBL/GenBank/DDBJ whole genome shotgun (WGS) entry which is preliminary data.</text>
</comment>
<dbReference type="Gene3D" id="2.40.50.1020">
    <property type="entry name" value="LytTr DNA-binding domain"/>
    <property type="match status" value="1"/>
</dbReference>
<dbReference type="InterPro" id="IPR046947">
    <property type="entry name" value="LytR-like"/>
</dbReference>
<keyword evidence="3" id="KW-1185">Reference proteome</keyword>
<reference evidence="2 3" key="1">
    <citation type="journal article" date="2021" name="Int. J. Syst. Evol. Microbiol.">
        <title>Lentilactobacillus fungorum sp. nov., isolated from spent mushroom substrates.</title>
        <authorList>
            <person name="Tohno M."/>
            <person name="Tanizawa Y."/>
            <person name="Kojima Y."/>
            <person name="Sakamoto M."/>
            <person name="Ohkuma M."/>
            <person name="Kobayashi H."/>
        </authorList>
    </citation>
    <scope>NUCLEOTIDE SEQUENCE [LARGE SCALE GENOMIC DNA]</scope>
    <source>
        <strain evidence="2 3">YK48G</strain>
    </source>
</reference>
<name>A0ABQ3W1U9_9LACO</name>